<dbReference type="Proteomes" id="UP000023152">
    <property type="component" value="Unassembled WGS sequence"/>
</dbReference>
<feature type="non-terminal residue" evidence="2">
    <location>
        <position position="1"/>
    </location>
</feature>
<feature type="transmembrane region" description="Helical" evidence="1">
    <location>
        <begin position="126"/>
        <end position="146"/>
    </location>
</feature>
<comment type="caution">
    <text evidence="2">The sequence shown here is derived from an EMBL/GenBank/DDBJ whole genome shotgun (WGS) entry which is preliminary data.</text>
</comment>
<evidence type="ECO:0000256" key="1">
    <source>
        <dbReference type="SAM" id="Phobius"/>
    </source>
</evidence>
<keyword evidence="3" id="KW-1185">Reference proteome</keyword>
<name>X6LU26_RETFI</name>
<keyword evidence="1" id="KW-0472">Membrane</keyword>
<accession>X6LU26</accession>
<dbReference type="EMBL" id="ASPP01028171">
    <property type="protein sequence ID" value="ETO05393.1"/>
    <property type="molecule type" value="Genomic_DNA"/>
</dbReference>
<gene>
    <name evidence="2" type="ORF">RFI_32003</name>
</gene>
<evidence type="ECO:0000313" key="2">
    <source>
        <dbReference type="EMBL" id="ETO05393.1"/>
    </source>
</evidence>
<proteinExistence type="predicted"/>
<sequence>FLQNNNNKVFVLKKKIFKNLKNKNYPFYLFVKKKNNFHYNIKKKFSKNIFGTQKSFVIQCSDIGFFHHMKKKQKKTLLNIIIFASPQKRIFIEKKLLLLEKKNIKKIYLNILIYMFYHIFKKSLHSLFICIIYCQTSYFVQIRYTIKKLI</sequence>
<dbReference type="AlphaFoldDB" id="X6LU26"/>
<protein>
    <submittedName>
        <fullName evidence="2">Uncharacterized protein</fullName>
    </submittedName>
</protein>
<evidence type="ECO:0000313" key="3">
    <source>
        <dbReference type="Proteomes" id="UP000023152"/>
    </source>
</evidence>
<keyword evidence="1" id="KW-0812">Transmembrane</keyword>
<reference evidence="2 3" key="1">
    <citation type="journal article" date="2013" name="Curr. Biol.">
        <title>The Genome of the Foraminiferan Reticulomyxa filosa.</title>
        <authorList>
            <person name="Glockner G."/>
            <person name="Hulsmann N."/>
            <person name="Schleicher M."/>
            <person name="Noegel A.A."/>
            <person name="Eichinger L."/>
            <person name="Gallinger C."/>
            <person name="Pawlowski J."/>
            <person name="Sierra R."/>
            <person name="Euteneuer U."/>
            <person name="Pillet L."/>
            <person name="Moustafa A."/>
            <person name="Platzer M."/>
            <person name="Groth M."/>
            <person name="Szafranski K."/>
            <person name="Schliwa M."/>
        </authorList>
    </citation>
    <scope>NUCLEOTIDE SEQUENCE [LARGE SCALE GENOMIC DNA]</scope>
</reference>
<organism evidence="2 3">
    <name type="scientific">Reticulomyxa filosa</name>
    <dbReference type="NCBI Taxonomy" id="46433"/>
    <lineage>
        <taxon>Eukaryota</taxon>
        <taxon>Sar</taxon>
        <taxon>Rhizaria</taxon>
        <taxon>Retaria</taxon>
        <taxon>Foraminifera</taxon>
        <taxon>Monothalamids</taxon>
        <taxon>Reticulomyxidae</taxon>
        <taxon>Reticulomyxa</taxon>
    </lineage>
</organism>
<keyword evidence="1" id="KW-1133">Transmembrane helix</keyword>